<name>A0A8C0H9K0_CHEAB</name>
<dbReference type="OMA" id="HEENRYH"/>
<dbReference type="AlphaFoldDB" id="A0A8C0H9K0"/>
<dbReference type="GO" id="GO:0005814">
    <property type="term" value="C:centriole"/>
    <property type="evidence" value="ECO:0007669"/>
    <property type="project" value="TreeGrafter"/>
</dbReference>
<dbReference type="PANTHER" id="PTHR46725:SF1">
    <property type="entry name" value="COILED-COIL DOMAIN-CONTAINING PROTEIN 57"/>
    <property type="match status" value="1"/>
</dbReference>
<dbReference type="GO" id="GO:0007099">
    <property type="term" value="P:centriole replication"/>
    <property type="evidence" value="ECO:0007669"/>
    <property type="project" value="TreeGrafter"/>
</dbReference>
<evidence type="ECO:0000313" key="2">
    <source>
        <dbReference type="Proteomes" id="UP000694404"/>
    </source>
</evidence>
<dbReference type="GO" id="GO:0060271">
    <property type="term" value="P:cilium assembly"/>
    <property type="evidence" value="ECO:0007669"/>
    <property type="project" value="TreeGrafter"/>
</dbReference>
<dbReference type="GeneTree" id="ENSGT01000000219980"/>
<dbReference type="GO" id="GO:0045931">
    <property type="term" value="P:positive regulation of mitotic cell cycle"/>
    <property type="evidence" value="ECO:0007669"/>
    <property type="project" value="TreeGrafter"/>
</dbReference>
<accession>A0A8C0H9K0</accession>
<dbReference type="GO" id="GO:0005876">
    <property type="term" value="C:spindle microtubule"/>
    <property type="evidence" value="ECO:0007669"/>
    <property type="project" value="TreeGrafter"/>
</dbReference>
<keyword evidence="2" id="KW-1185">Reference proteome</keyword>
<dbReference type="InterPro" id="IPR042481">
    <property type="entry name" value="CCDC57"/>
</dbReference>
<sequence length="137" mass="15111">QAALISSGSQKQHHVPSLAPMWRRSQATLQAALSAGTAWMSSSGVHSSLQDIWQILDMGSSPSILSPQKGAAVGKWPRELYVSCFQKVNYHIADLTVKGTNIEVQPKLIANKSSRTHPIKSKVSHQMQKIRNYNVKH</sequence>
<dbReference type="GO" id="GO:0007020">
    <property type="term" value="P:microtubule nucleation"/>
    <property type="evidence" value="ECO:0007669"/>
    <property type="project" value="TreeGrafter"/>
</dbReference>
<organism evidence="1 2">
    <name type="scientific">Chelonoidis abingdonii</name>
    <name type="common">Abingdon island giant tortoise</name>
    <name type="synonym">Testudo abingdonii</name>
    <dbReference type="NCBI Taxonomy" id="106734"/>
    <lineage>
        <taxon>Eukaryota</taxon>
        <taxon>Metazoa</taxon>
        <taxon>Chordata</taxon>
        <taxon>Craniata</taxon>
        <taxon>Vertebrata</taxon>
        <taxon>Euteleostomi</taxon>
        <taxon>Archelosauria</taxon>
        <taxon>Testudinata</taxon>
        <taxon>Testudines</taxon>
        <taxon>Cryptodira</taxon>
        <taxon>Durocryptodira</taxon>
        <taxon>Testudinoidea</taxon>
        <taxon>Testudinidae</taxon>
        <taxon>Chelonoidis</taxon>
    </lineage>
</organism>
<dbReference type="Proteomes" id="UP000694404">
    <property type="component" value="Unplaced"/>
</dbReference>
<dbReference type="Ensembl" id="ENSCABT00000020346.1">
    <property type="protein sequence ID" value="ENSCABP00000018573.1"/>
    <property type="gene ID" value="ENSCABG00000013729.1"/>
</dbReference>
<dbReference type="GO" id="GO:0034451">
    <property type="term" value="C:centriolar satellite"/>
    <property type="evidence" value="ECO:0007669"/>
    <property type="project" value="TreeGrafter"/>
</dbReference>
<proteinExistence type="predicted"/>
<reference evidence="1" key="1">
    <citation type="submission" date="2025-08" db="UniProtKB">
        <authorList>
            <consortium name="Ensembl"/>
        </authorList>
    </citation>
    <scope>IDENTIFICATION</scope>
</reference>
<evidence type="ECO:0000313" key="1">
    <source>
        <dbReference type="Ensembl" id="ENSCABP00000018573.1"/>
    </source>
</evidence>
<reference evidence="1" key="2">
    <citation type="submission" date="2025-09" db="UniProtKB">
        <authorList>
            <consortium name="Ensembl"/>
        </authorList>
    </citation>
    <scope>IDENTIFICATION</scope>
</reference>
<dbReference type="PANTHER" id="PTHR46725">
    <property type="entry name" value="COILED-COIL DOMAIN-CONTAINING PROTEIN 57"/>
    <property type="match status" value="1"/>
</dbReference>
<protein>
    <submittedName>
        <fullName evidence="1">Uncharacterized protein</fullName>
    </submittedName>
</protein>